<proteinExistence type="predicted"/>
<comment type="caution">
    <text evidence="1">The sequence shown here is derived from an EMBL/GenBank/DDBJ whole genome shotgun (WGS) entry which is preliminary data.</text>
</comment>
<evidence type="ECO:0000313" key="2">
    <source>
        <dbReference type="Proteomes" id="UP000729733"/>
    </source>
</evidence>
<sequence length="72" mass="8292">MLQQVDNNLWVAEQPLKPSWLEKIAVKDQQSAKQSIDEILAWDFDRVIMGHGKIVETNAKQQLADGYQWLIA</sequence>
<evidence type="ECO:0000313" key="1">
    <source>
        <dbReference type="EMBL" id="MCC0178927.1"/>
    </source>
</evidence>
<dbReference type="InterPro" id="IPR036866">
    <property type="entry name" value="RibonucZ/Hydroxyglut_hydro"/>
</dbReference>
<accession>A0A964BUH9</accession>
<keyword evidence="2" id="KW-1185">Reference proteome</keyword>
<dbReference type="RefSeq" id="WP_229642029.1">
    <property type="nucleotide sequence ID" value="NZ_JADWDC010000059.1"/>
</dbReference>
<dbReference type="AlphaFoldDB" id="A0A964BUH9"/>
<dbReference type="Proteomes" id="UP000729733">
    <property type="component" value="Unassembled WGS sequence"/>
</dbReference>
<dbReference type="Gene3D" id="3.60.15.10">
    <property type="entry name" value="Ribonuclease Z/Hydroxyacylglutathione hydrolase-like"/>
    <property type="match status" value="1"/>
</dbReference>
<protein>
    <submittedName>
        <fullName evidence="1">Uncharacterized protein</fullName>
    </submittedName>
</protein>
<gene>
    <name evidence="1" type="ORF">I4641_18325</name>
</gene>
<name>A0A964BUH9_9CYAN</name>
<organism evidence="1 2">
    <name type="scientific">Waterburya agarophytonicola KI4</name>
    <dbReference type="NCBI Taxonomy" id="2874699"/>
    <lineage>
        <taxon>Bacteria</taxon>
        <taxon>Bacillati</taxon>
        <taxon>Cyanobacteriota</taxon>
        <taxon>Cyanophyceae</taxon>
        <taxon>Pleurocapsales</taxon>
        <taxon>Hyellaceae</taxon>
        <taxon>Waterburya</taxon>
        <taxon>Waterburya agarophytonicola</taxon>
    </lineage>
</organism>
<dbReference type="EMBL" id="JADWDC010000059">
    <property type="protein sequence ID" value="MCC0178927.1"/>
    <property type="molecule type" value="Genomic_DNA"/>
</dbReference>
<reference evidence="1" key="1">
    <citation type="journal article" date="2021" name="Antonie Van Leeuwenhoek">
        <title>Draft genome and description of Waterburya agarophytonicola gen. nov. sp. nov. (Pleurocapsales, Cyanobacteria): a seaweed symbiont.</title>
        <authorList>
            <person name="Bonthond G."/>
            <person name="Shalygin S."/>
            <person name="Bayer T."/>
            <person name="Weinberger F."/>
        </authorList>
    </citation>
    <scope>NUCLEOTIDE SEQUENCE</scope>
    <source>
        <strain evidence="1">KI4</strain>
    </source>
</reference>